<dbReference type="RefSeq" id="WP_068822050.1">
    <property type="nucleotide sequence ID" value="NZ_LWHJ01000022.1"/>
</dbReference>
<name>A0A179DJG0_9SPHI</name>
<accession>A0A179DJG0</accession>
<gene>
    <name evidence="7" type="ORF">A5893_07755</name>
</gene>
<feature type="transmembrane region" description="Helical" evidence="6">
    <location>
        <begin position="151"/>
        <end position="173"/>
    </location>
</feature>
<evidence type="ECO:0000256" key="4">
    <source>
        <dbReference type="ARBA" id="ARBA00022989"/>
    </source>
</evidence>
<keyword evidence="5 6" id="KW-0472">Membrane</keyword>
<evidence type="ECO:0000256" key="2">
    <source>
        <dbReference type="ARBA" id="ARBA00022475"/>
    </source>
</evidence>
<dbReference type="STRING" id="1826909.A5893_07755"/>
<dbReference type="Proteomes" id="UP000078459">
    <property type="component" value="Unassembled WGS sequence"/>
</dbReference>
<keyword evidence="8" id="KW-1185">Reference proteome</keyword>
<comment type="caution">
    <text evidence="7">The sequence shown here is derived from an EMBL/GenBank/DDBJ whole genome shotgun (WGS) entry which is preliminary data.</text>
</comment>
<reference evidence="7 8" key="2">
    <citation type="submission" date="2016-06" db="EMBL/GenBank/DDBJ databases">
        <title>Pedobacter psychrophilus sp. nov., isolated from Antarctic fragmentary rock.</title>
        <authorList>
            <person name="Svec P."/>
        </authorList>
    </citation>
    <scope>NUCLEOTIDE SEQUENCE [LARGE SCALE GENOMIC DNA]</scope>
    <source>
        <strain evidence="7 8">CCM 8644</strain>
    </source>
</reference>
<feature type="transmembrane region" description="Helical" evidence="6">
    <location>
        <begin position="179"/>
        <end position="200"/>
    </location>
</feature>
<proteinExistence type="predicted"/>
<dbReference type="PANTHER" id="PTHR30250">
    <property type="entry name" value="PST FAMILY PREDICTED COLANIC ACID TRANSPORTER"/>
    <property type="match status" value="1"/>
</dbReference>
<keyword evidence="2" id="KW-1003">Cell membrane</keyword>
<dbReference type="EMBL" id="LWHJ01000022">
    <property type="protein sequence ID" value="OAQ40820.1"/>
    <property type="molecule type" value="Genomic_DNA"/>
</dbReference>
<dbReference type="OrthoDB" id="650636at2"/>
<feature type="transmembrane region" description="Helical" evidence="6">
    <location>
        <begin position="367"/>
        <end position="386"/>
    </location>
</feature>
<comment type="subcellular location">
    <subcellularLocation>
        <location evidence="1">Cell membrane</location>
        <topology evidence="1">Multi-pass membrane protein</topology>
    </subcellularLocation>
</comment>
<evidence type="ECO:0000256" key="5">
    <source>
        <dbReference type="ARBA" id="ARBA00023136"/>
    </source>
</evidence>
<evidence type="ECO:0000256" key="3">
    <source>
        <dbReference type="ARBA" id="ARBA00022692"/>
    </source>
</evidence>
<feature type="transmembrane region" description="Helical" evidence="6">
    <location>
        <begin position="304"/>
        <end position="325"/>
    </location>
</feature>
<feature type="transmembrane region" description="Helical" evidence="6">
    <location>
        <begin position="392"/>
        <end position="414"/>
    </location>
</feature>
<dbReference type="PANTHER" id="PTHR30250:SF11">
    <property type="entry name" value="O-ANTIGEN TRANSPORTER-RELATED"/>
    <property type="match status" value="1"/>
</dbReference>
<evidence type="ECO:0000256" key="1">
    <source>
        <dbReference type="ARBA" id="ARBA00004651"/>
    </source>
</evidence>
<feature type="transmembrane region" description="Helical" evidence="6">
    <location>
        <begin position="21"/>
        <end position="39"/>
    </location>
</feature>
<evidence type="ECO:0000313" key="7">
    <source>
        <dbReference type="EMBL" id="OAQ40820.1"/>
    </source>
</evidence>
<evidence type="ECO:0000313" key="8">
    <source>
        <dbReference type="Proteomes" id="UP000078459"/>
    </source>
</evidence>
<dbReference type="AlphaFoldDB" id="A0A179DJG0"/>
<feature type="transmembrane region" description="Helical" evidence="6">
    <location>
        <begin position="84"/>
        <end position="109"/>
    </location>
</feature>
<dbReference type="Pfam" id="PF13440">
    <property type="entry name" value="Polysacc_synt_3"/>
    <property type="match status" value="1"/>
</dbReference>
<feature type="transmembrane region" description="Helical" evidence="6">
    <location>
        <begin position="337"/>
        <end position="355"/>
    </location>
</feature>
<evidence type="ECO:0000256" key="6">
    <source>
        <dbReference type="SAM" id="Phobius"/>
    </source>
</evidence>
<keyword evidence="4 6" id="KW-1133">Transmembrane helix</keyword>
<dbReference type="GO" id="GO:0005886">
    <property type="term" value="C:plasma membrane"/>
    <property type="evidence" value="ECO:0007669"/>
    <property type="project" value="UniProtKB-SubCell"/>
</dbReference>
<feature type="transmembrane region" description="Helical" evidence="6">
    <location>
        <begin position="121"/>
        <end position="139"/>
    </location>
</feature>
<feature type="transmembrane region" description="Helical" evidence="6">
    <location>
        <begin position="45"/>
        <end position="64"/>
    </location>
</feature>
<sequence length="451" mass="51156">MSKSENKRYWLKSGVITTFQNFASVAFGTGSFFFLVRILSTYEFGLWALYMSAITILNILRDGLIKSALIKFLSGAQEVDKPKIMTAALHINIAISAFCVLLIFLFGNFLANYLNAPELKVLFYLFSLVYILNGFLTQFNCIEQANFKFKGVFVSNTTFQAIYFAFVFYCFVFKIHMDLYQLVIVQIVGSVASAIIAYLYTKKYLKFAKGIFVEWIKTMFAYSKYAFGTSLSSILSGTVDQWMLGKMIDPIASGVFNVAVKIVNLIDIPTSAVANIVFPQSAMRMQTEGRDAIKYLYEKSVGTILAILIPGLIFIYCFPELILYILAGDKYTNAVELLRVTLLYCLLIPFGRQFGTILDSIGKTKTTFYIVLITASTNLILNFFLIQKIGLLGAAYATLISNIVGFIIAQVILWRELGVKFYHAFVYAFRFYPEFYKDYFIPVLKKIKSRL</sequence>
<organism evidence="7 8">
    <name type="scientific">Pedobacter psychrophilus</name>
    <dbReference type="NCBI Taxonomy" id="1826909"/>
    <lineage>
        <taxon>Bacteria</taxon>
        <taxon>Pseudomonadati</taxon>
        <taxon>Bacteroidota</taxon>
        <taxon>Sphingobacteriia</taxon>
        <taxon>Sphingobacteriales</taxon>
        <taxon>Sphingobacteriaceae</taxon>
        <taxon>Pedobacter</taxon>
    </lineage>
</organism>
<protein>
    <submittedName>
        <fullName evidence="7">Polysaccharide biosynthesis protein</fullName>
    </submittedName>
</protein>
<dbReference type="InterPro" id="IPR050833">
    <property type="entry name" value="Poly_Biosynth_Transport"/>
</dbReference>
<reference evidence="7 8" key="1">
    <citation type="submission" date="2016-04" db="EMBL/GenBank/DDBJ databases">
        <authorList>
            <person name="Evans L.H."/>
            <person name="Alamgir A."/>
            <person name="Owens N."/>
            <person name="Weber N.D."/>
            <person name="Virtaneva K."/>
            <person name="Barbian K."/>
            <person name="Babar A."/>
            <person name="Rosenke K."/>
        </authorList>
    </citation>
    <scope>NUCLEOTIDE SEQUENCE [LARGE SCALE GENOMIC DNA]</scope>
    <source>
        <strain evidence="7 8">CCM 8644</strain>
    </source>
</reference>
<dbReference type="CDD" id="cd13128">
    <property type="entry name" value="MATE_Wzx_like"/>
    <property type="match status" value="1"/>
</dbReference>
<keyword evidence="3 6" id="KW-0812">Transmembrane</keyword>